<dbReference type="PANTHER" id="PTHR15036">
    <property type="entry name" value="PIKACHURIN-LIKE PROTEIN"/>
    <property type="match status" value="1"/>
</dbReference>
<reference evidence="3 4" key="1">
    <citation type="submission" date="2024-07" db="EMBL/GenBank/DDBJ databases">
        <title>Chromosome-level genome assembly of the water stick insect Ranatra chinensis (Heteroptera: Nepidae).</title>
        <authorList>
            <person name="Liu X."/>
        </authorList>
    </citation>
    <scope>NUCLEOTIDE SEQUENCE [LARGE SCALE GENOMIC DNA]</scope>
    <source>
        <strain evidence="3">Cailab_2021Rc</strain>
        <tissue evidence="3">Muscle</tissue>
    </source>
</reference>
<gene>
    <name evidence="3" type="ORF">AAG570_012081</name>
</gene>
<protein>
    <recommendedName>
        <fullName evidence="2">Laminin G domain-containing protein</fullName>
    </recommendedName>
</protein>
<dbReference type="Gene3D" id="2.60.120.200">
    <property type="match status" value="1"/>
</dbReference>
<feature type="non-terminal residue" evidence="3">
    <location>
        <position position="1"/>
    </location>
</feature>
<comment type="caution">
    <text evidence="1">Lacks conserved residue(s) required for the propagation of feature annotation.</text>
</comment>
<feature type="domain" description="Laminin G" evidence="2">
    <location>
        <begin position="1"/>
        <end position="139"/>
    </location>
</feature>
<dbReference type="PANTHER" id="PTHR15036:SF67">
    <property type="entry name" value="LAMININ SUBUNIT ALPHA-LIKE PROTEIN"/>
    <property type="match status" value="1"/>
</dbReference>
<sequence>TRYGSRIEYEKLPGLNRNKSVFSVDIKTLAKEGIIFYASDNKSVDFIAVYLQNGIVHYGFNCGSGPVFINSDRTISDDKWHTITFKRKGIQGSLFIDDILVGRGNSTGHAETINVMPPFYLGGIPPKLESNSKTNLKVH</sequence>
<dbReference type="InterPro" id="IPR001791">
    <property type="entry name" value="Laminin_G"/>
</dbReference>
<dbReference type="Proteomes" id="UP001558652">
    <property type="component" value="Unassembled WGS sequence"/>
</dbReference>
<evidence type="ECO:0000259" key="2">
    <source>
        <dbReference type="PROSITE" id="PS50025"/>
    </source>
</evidence>
<dbReference type="SUPFAM" id="SSF49899">
    <property type="entry name" value="Concanavalin A-like lectins/glucanases"/>
    <property type="match status" value="1"/>
</dbReference>
<dbReference type="PROSITE" id="PS50025">
    <property type="entry name" value="LAM_G_DOMAIN"/>
    <property type="match status" value="1"/>
</dbReference>
<dbReference type="InterPro" id="IPR050372">
    <property type="entry name" value="Neurexin-related_CASP"/>
</dbReference>
<proteinExistence type="predicted"/>
<dbReference type="EMBL" id="JBFDAA010000007">
    <property type="protein sequence ID" value="KAL1130840.1"/>
    <property type="molecule type" value="Genomic_DNA"/>
</dbReference>
<organism evidence="3 4">
    <name type="scientific">Ranatra chinensis</name>
    <dbReference type="NCBI Taxonomy" id="642074"/>
    <lineage>
        <taxon>Eukaryota</taxon>
        <taxon>Metazoa</taxon>
        <taxon>Ecdysozoa</taxon>
        <taxon>Arthropoda</taxon>
        <taxon>Hexapoda</taxon>
        <taxon>Insecta</taxon>
        <taxon>Pterygota</taxon>
        <taxon>Neoptera</taxon>
        <taxon>Paraneoptera</taxon>
        <taxon>Hemiptera</taxon>
        <taxon>Heteroptera</taxon>
        <taxon>Panheteroptera</taxon>
        <taxon>Nepomorpha</taxon>
        <taxon>Nepidae</taxon>
        <taxon>Ranatrinae</taxon>
        <taxon>Ranatra</taxon>
    </lineage>
</organism>
<evidence type="ECO:0000313" key="3">
    <source>
        <dbReference type="EMBL" id="KAL1130840.1"/>
    </source>
</evidence>
<dbReference type="Pfam" id="PF00054">
    <property type="entry name" value="Laminin_G_1"/>
    <property type="match status" value="1"/>
</dbReference>
<name>A0ABD0YHZ6_9HEMI</name>
<dbReference type="InterPro" id="IPR013320">
    <property type="entry name" value="ConA-like_dom_sf"/>
</dbReference>
<evidence type="ECO:0000313" key="4">
    <source>
        <dbReference type="Proteomes" id="UP001558652"/>
    </source>
</evidence>
<dbReference type="CDD" id="cd00110">
    <property type="entry name" value="LamG"/>
    <property type="match status" value="1"/>
</dbReference>
<dbReference type="SMART" id="SM00282">
    <property type="entry name" value="LamG"/>
    <property type="match status" value="1"/>
</dbReference>
<dbReference type="AlphaFoldDB" id="A0ABD0YHZ6"/>
<accession>A0ABD0YHZ6</accession>
<comment type="caution">
    <text evidence="3">The sequence shown here is derived from an EMBL/GenBank/DDBJ whole genome shotgun (WGS) entry which is preliminary data.</text>
</comment>
<evidence type="ECO:0000256" key="1">
    <source>
        <dbReference type="PROSITE-ProRule" id="PRU00122"/>
    </source>
</evidence>
<keyword evidence="4" id="KW-1185">Reference proteome</keyword>